<proteinExistence type="predicted"/>
<sequence length="198" mass="21469">MHRFLLFRADTNWYGAFNRLMRDNPLPVEFCAKADNLDTICLFMKDVREALIKESSTGRKVRTLAFSKQPAPVESDKGKHKGKEFVEMNPPAAPNNMLIGVANVLDPRYSNRIAEATSVAVALPVMGWGVNGACLAAGIGLGTLTGLDVSITVPVWIGNAMPTMPYTASVTVIAIHRTLCEGPPAILGSRDLLTTDER</sequence>
<evidence type="ECO:0000313" key="1">
    <source>
        <dbReference type="EMBL" id="KAF4336029.1"/>
    </source>
</evidence>
<keyword evidence="2" id="KW-1185">Reference proteome</keyword>
<evidence type="ECO:0000313" key="2">
    <source>
        <dbReference type="Proteomes" id="UP000730481"/>
    </source>
</evidence>
<organism evidence="1 2">
    <name type="scientific">Fusarium beomiforme</name>
    <dbReference type="NCBI Taxonomy" id="44412"/>
    <lineage>
        <taxon>Eukaryota</taxon>
        <taxon>Fungi</taxon>
        <taxon>Dikarya</taxon>
        <taxon>Ascomycota</taxon>
        <taxon>Pezizomycotina</taxon>
        <taxon>Sordariomycetes</taxon>
        <taxon>Hypocreomycetidae</taxon>
        <taxon>Hypocreales</taxon>
        <taxon>Nectriaceae</taxon>
        <taxon>Fusarium</taxon>
        <taxon>Fusarium burgessii species complex</taxon>
    </lineage>
</organism>
<reference evidence="1" key="1">
    <citation type="journal article" date="2017" name="Mycologia">
        <title>Fusarium algeriense, sp. nov., a novel toxigenic crown rot pathogen of durum wheat from Algeria is nested in the Fusarium burgessii species complex.</title>
        <authorList>
            <person name="Laraba I."/>
            <person name="Keddad A."/>
            <person name="Boureghda H."/>
            <person name="Abdallah N."/>
            <person name="Vaughan M.M."/>
            <person name="Proctor R.H."/>
            <person name="Busman M."/>
            <person name="O'Donnell K."/>
        </authorList>
    </citation>
    <scope>NUCLEOTIDE SEQUENCE</scope>
    <source>
        <strain evidence="1">NRRL 25174</strain>
    </source>
</reference>
<protein>
    <submittedName>
        <fullName evidence="1">Uncharacterized protein</fullName>
    </submittedName>
</protein>
<comment type="caution">
    <text evidence="1">The sequence shown here is derived from an EMBL/GenBank/DDBJ whole genome shotgun (WGS) entry which is preliminary data.</text>
</comment>
<name>A0A9P5DV93_9HYPO</name>
<dbReference type="Proteomes" id="UP000730481">
    <property type="component" value="Unassembled WGS sequence"/>
</dbReference>
<dbReference type="OrthoDB" id="3852249at2759"/>
<dbReference type="EMBL" id="PVQB02000520">
    <property type="protein sequence ID" value="KAF4336029.1"/>
    <property type="molecule type" value="Genomic_DNA"/>
</dbReference>
<gene>
    <name evidence="1" type="ORF">FBEOM_10084</name>
</gene>
<dbReference type="AlphaFoldDB" id="A0A9P5DV93"/>
<accession>A0A9P5DV93</accession>
<reference evidence="1" key="2">
    <citation type="submission" date="2020-02" db="EMBL/GenBank/DDBJ databases">
        <title>Identification and distribution of gene clusters putatively required for synthesis of sphingolipid metabolism inhibitors in phylogenetically diverse species of the filamentous fungus Fusarium.</title>
        <authorList>
            <person name="Kim H.-S."/>
            <person name="Busman M."/>
            <person name="Brown D.W."/>
            <person name="Divon H."/>
            <person name="Uhlig S."/>
            <person name="Proctor R.H."/>
        </authorList>
    </citation>
    <scope>NUCLEOTIDE SEQUENCE</scope>
    <source>
        <strain evidence="1">NRRL 25174</strain>
    </source>
</reference>